<organism evidence="2 3">
    <name type="scientific">Botryobasidium botryosum (strain FD-172 SS1)</name>
    <dbReference type="NCBI Taxonomy" id="930990"/>
    <lineage>
        <taxon>Eukaryota</taxon>
        <taxon>Fungi</taxon>
        <taxon>Dikarya</taxon>
        <taxon>Basidiomycota</taxon>
        <taxon>Agaricomycotina</taxon>
        <taxon>Agaricomycetes</taxon>
        <taxon>Cantharellales</taxon>
        <taxon>Botryobasidiaceae</taxon>
        <taxon>Botryobasidium</taxon>
    </lineage>
</organism>
<dbReference type="InParanoid" id="A0A067M5Q9"/>
<dbReference type="Proteomes" id="UP000027195">
    <property type="component" value="Unassembled WGS sequence"/>
</dbReference>
<dbReference type="OrthoDB" id="9895617at2759"/>
<name>A0A067M5Q9_BOTB1</name>
<dbReference type="STRING" id="930990.A0A067M5Q9"/>
<dbReference type="InterPro" id="IPR022234">
    <property type="entry name" value="DUF3759"/>
</dbReference>
<evidence type="ECO:0000313" key="3">
    <source>
        <dbReference type="Proteomes" id="UP000027195"/>
    </source>
</evidence>
<protein>
    <recommendedName>
        <fullName evidence="4">CipC protein</fullName>
    </recommendedName>
</protein>
<sequence length="106" mass="11802">MTWDNDDHKQAWEQVKSAEANPHHKAHLSHEVIAAAASYEAAKAWNDHQAKNGKPSSHAQALQIFAGISGAFIDRLAETKGHDAFDAQKAKHEAQQRINNNLNNHY</sequence>
<keyword evidence="3" id="KW-1185">Reference proteome</keyword>
<dbReference type="PANTHER" id="PTHR37450:SF1">
    <property type="entry name" value="CIPC PROTEIN"/>
    <property type="match status" value="1"/>
</dbReference>
<reference evidence="3" key="1">
    <citation type="journal article" date="2014" name="Proc. Natl. Acad. Sci. U.S.A.">
        <title>Extensive sampling of basidiomycete genomes demonstrates inadequacy of the white-rot/brown-rot paradigm for wood decay fungi.</title>
        <authorList>
            <person name="Riley R."/>
            <person name="Salamov A.A."/>
            <person name="Brown D.W."/>
            <person name="Nagy L.G."/>
            <person name="Floudas D."/>
            <person name="Held B.W."/>
            <person name="Levasseur A."/>
            <person name="Lombard V."/>
            <person name="Morin E."/>
            <person name="Otillar R."/>
            <person name="Lindquist E.A."/>
            <person name="Sun H."/>
            <person name="LaButti K.M."/>
            <person name="Schmutz J."/>
            <person name="Jabbour D."/>
            <person name="Luo H."/>
            <person name="Baker S.E."/>
            <person name="Pisabarro A.G."/>
            <person name="Walton J.D."/>
            <person name="Blanchette R.A."/>
            <person name="Henrissat B."/>
            <person name="Martin F."/>
            <person name="Cullen D."/>
            <person name="Hibbett D.S."/>
            <person name="Grigoriev I.V."/>
        </authorList>
    </citation>
    <scope>NUCLEOTIDE SEQUENCE [LARGE SCALE GENOMIC DNA]</scope>
    <source>
        <strain evidence="3">FD-172 SS1</strain>
    </source>
</reference>
<dbReference type="AlphaFoldDB" id="A0A067M5Q9"/>
<dbReference type="PANTHER" id="PTHR37450">
    <property type="entry name" value="CIPC PROTEIN"/>
    <property type="match status" value="1"/>
</dbReference>
<dbReference type="HOGENOM" id="CLU_143683_2_1_1"/>
<evidence type="ECO:0000256" key="1">
    <source>
        <dbReference type="SAM" id="MobiDB-lite"/>
    </source>
</evidence>
<evidence type="ECO:0008006" key="4">
    <source>
        <dbReference type="Google" id="ProtNLM"/>
    </source>
</evidence>
<proteinExistence type="predicted"/>
<feature type="compositionally biased region" description="Polar residues" evidence="1">
    <location>
        <begin position="96"/>
        <end position="106"/>
    </location>
</feature>
<evidence type="ECO:0000313" key="2">
    <source>
        <dbReference type="EMBL" id="KDQ10050.1"/>
    </source>
</evidence>
<feature type="compositionally biased region" description="Basic and acidic residues" evidence="1">
    <location>
        <begin position="85"/>
        <end position="95"/>
    </location>
</feature>
<feature type="region of interest" description="Disordered" evidence="1">
    <location>
        <begin position="85"/>
        <end position="106"/>
    </location>
</feature>
<dbReference type="Pfam" id="PF12585">
    <property type="entry name" value="DUF3759"/>
    <property type="match status" value="1"/>
</dbReference>
<accession>A0A067M5Q9</accession>
<dbReference type="EMBL" id="KL198071">
    <property type="protein sequence ID" value="KDQ10050.1"/>
    <property type="molecule type" value="Genomic_DNA"/>
</dbReference>
<gene>
    <name evidence="2" type="ORF">BOTBODRAFT_178424</name>
</gene>